<gene>
    <name evidence="3" type="ORF">D7V93_24960</name>
</gene>
<evidence type="ECO:0008006" key="5">
    <source>
        <dbReference type="Google" id="ProtNLM"/>
    </source>
</evidence>
<organism evidence="3 4">
    <name type="scientific">Corallococcus llansteffanensis</name>
    <dbReference type="NCBI Taxonomy" id="2316731"/>
    <lineage>
        <taxon>Bacteria</taxon>
        <taxon>Pseudomonadati</taxon>
        <taxon>Myxococcota</taxon>
        <taxon>Myxococcia</taxon>
        <taxon>Myxococcales</taxon>
        <taxon>Cystobacterineae</taxon>
        <taxon>Myxococcaceae</taxon>
        <taxon>Corallococcus</taxon>
    </lineage>
</organism>
<keyword evidence="2" id="KW-0732">Signal</keyword>
<keyword evidence="4" id="KW-1185">Reference proteome</keyword>
<dbReference type="Proteomes" id="UP000272888">
    <property type="component" value="Unassembled WGS sequence"/>
</dbReference>
<feature type="signal peptide" evidence="2">
    <location>
        <begin position="1"/>
        <end position="23"/>
    </location>
</feature>
<sequence>MRFPPLFAATLLLVAPATVLALAPPCSTFCARRIPACVEVCSINNEDTTCGEAGYRCYDTAGAGSESTTSVMSSDEAAKVCSEEHPDGEQAETAES</sequence>
<evidence type="ECO:0000256" key="2">
    <source>
        <dbReference type="SAM" id="SignalP"/>
    </source>
</evidence>
<evidence type="ECO:0000313" key="4">
    <source>
        <dbReference type="Proteomes" id="UP000272888"/>
    </source>
</evidence>
<feature type="chain" id="PRO_5017191564" description="Extracellular membrane protein CFEM domain-containing protein" evidence="2">
    <location>
        <begin position="24"/>
        <end position="96"/>
    </location>
</feature>
<protein>
    <recommendedName>
        <fullName evidence="5">Extracellular membrane protein CFEM domain-containing protein</fullName>
    </recommendedName>
</protein>
<dbReference type="AlphaFoldDB" id="A0A3A8PE66"/>
<feature type="compositionally biased region" description="Basic and acidic residues" evidence="1">
    <location>
        <begin position="76"/>
        <end position="88"/>
    </location>
</feature>
<dbReference type="EMBL" id="RAWB01000289">
    <property type="protein sequence ID" value="RKH54698.1"/>
    <property type="molecule type" value="Genomic_DNA"/>
</dbReference>
<proteinExistence type="predicted"/>
<comment type="caution">
    <text evidence="3">The sequence shown here is derived from an EMBL/GenBank/DDBJ whole genome shotgun (WGS) entry which is preliminary data.</text>
</comment>
<evidence type="ECO:0000313" key="3">
    <source>
        <dbReference type="EMBL" id="RKH54698.1"/>
    </source>
</evidence>
<accession>A0A3A8PE66</accession>
<feature type="region of interest" description="Disordered" evidence="1">
    <location>
        <begin position="64"/>
        <end position="96"/>
    </location>
</feature>
<dbReference type="RefSeq" id="WP_120645782.1">
    <property type="nucleotide sequence ID" value="NZ_RAWB01000289.1"/>
</dbReference>
<evidence type="ECO:0000256" key="1">
    <source>
        <dbReference type="SAM" id="MobiDB-lite"/>
    </source>
</evidence>
<name>A0A3A8PE66_9BACT</name>
<reference evidence="4" key="1">
    <citation type="submission" date="2018-09" db="EMBL/GenBank/DDBJ databases">
        <authorList>
            <person name="Livingstone P.G."/>
            <person name="Whitworth D.E."/>
        </authorList>
    </citation>
    <scope>NUCLEOTIDE SEQUENCE [LARGE SCALE GENOMIC DNA]</scope>
    <source>
        <strain evidence="4">CA051B</strain>
    </source>
</reference>